<protein>
    <submittedName>
        <fullName evidence="2">LAFE_0G11606g1_1</fullName>
    </submittedName>
</protein>
<dbReference type="EMBL" id="LT598486">
    <property type="protein sequence ID" value="SCW03489.1"/>
    <property type="molecule type" value="Genomic_DNA"/>
</dbReference>
<feature type="compositionally biased region" description="Polar residues" evidence="1">
    <location>
        <begin position="557"/>
        <end position="566"/>
    </location>
</feature>
<feature type="compositionally biased region" description="Low complexity" evidence="1">
    <location>
        <begin position="317"/>
        <end position="327"/>
    </location>
</feature>
<gene>
    <name evidence="2" type="ORF">LAFE_0G11606G</name>
</gene>
<evidence type="ECO:0000313" key="3">
    <source>
        <dbReference type="Proteomes" id="UP000190831"/>
    </source>
</evidence>
<feature type="compositionally biased region" description="Low complexity" evidence="1">
    <location>
        <begin position="531"/>
        <end position="545"/>
    </location>
</feature>
<accession>A0A1G4MHZ7</accession>
<keyword evidence="3" id="KW-1185">Reference proteome</keyword>
<reference evidence="2 3" key="1">
    <citation type="submission" date="2016-03" db="EMBL/GenBank/DDBJ databases">
        <authorList>
            <person name="Devillers H."/>
        </authorList>
    </citation>
    <scope>NUCLEOTIDE SEQUENCE [LARGE SCALE GENOMIC DNA]</scope>
    <source>
        <strain evidence="2">CBS 6772</strain>
    </source>
</reference>
<proteinExistence type="predicted"/>
<sequence>MALQDIKEEEPEVAFGARQSAQRDESLESAPLHVVGLGMIGVPGVSGAQTALSGDSVASTAIRGGSVEDAAAAASGEMAGGQEALLPPLPDVNGVSEELMGGNAAVVDATPAAAAAAAALGDSVTAHVSANTTSVSLESSTGTADSVLSSAMERVSEPDTSFDLSKALEIPHDSSNSNSNPMSPVLTSPKLSLKRKFSSSLMPAATNSAAPVAPANGNSCSGDASTAAVGTGAINAASIASHSDLPLRRSSTRSSSHSVDHTSKTNSPINILPRLSANLESAAAMVKEQMGLDNNNNSSSTNTNTNTNTVRKLPRKFSFGSSSSSSHSFHDNDDLVYKPPPTLLEGEREFPTSEASSPVSPSFGSSMEFEPGTARRMPLLKRASSAILRKTSLSKKDPEDSGALLPSPALMASSANELRQTSSFSALSYESELLTKQRGKNKRKLFIRTALSSTRSCSSPETLDFSTPISATTPSLSSEPLSCQRSLGSKFKRSFTRIISGSPSEKNFVSESVADDISVKVQAPPGVSTTPSSEISGSPLLSSLEDSTPFEPPGITSRVTPVSDNFSLARRSASFTRPTVTKTSSSTSTVRQTPVGKRNPASKKISNYNKKNASTTGSLNTGRDNSVFSGNDTSGSVSNESEIEEITVDIDEITKALPVITITEKFGAKNATPIQTQSNIGLDKIYQEDSRRAVTPQSVPDELKPSKISLREYIDILIQQQRVEDERFAVLEKNFSSSGWCSQDDIISIKQKRIVINKKWAERISYYQNRLEV</sequence>
<feature type="region of interest" description="Disordered" evidence="1">
    <location>
        <begin position="292"/>
        <end position="378"/>
    </location>
</feature>
<feature type="region of interest" description="Disordered" evidence="1">
    <location>
        <begin position="1"/>
        <end position="26"/>
    </location>
</feature>
<feature type="compositionally biased region" description="Low complexity" evidence="1">
    <location>
        <begin position="352"/>
        <end position="366"/>
    </location>
</feature>
<feature type="compositionally biased region" description="Low complexity" evidence="1">
    <location>
        <begin position="248"/>
        <end position="257"/>
    </location>
</feature>
<name>A0A1G4MHZ7_LACFM</name>
<feature type="compositionally biased region" description="Low complexity" evidence="1">
    <location>
        <begin position="294"/>
        <end position="309"/>
    </location>
</feature>
<dbReference type="Proteomes" id="UP000190831">
    <property type="component" value="Chromosome G"/>
</dbReference>
<evidence type="ECO:0000256" key="1">
    <source>
        <dbReference type="SAM" id="MobiDB-lite"/>
    </source>
</evidence>
<feature type="compositionally biased region" description="Low complexity" evidence="1">
    <location>
        <begin position="576"/>
        <end position="595"/>
    </location>
</feature>
<feature type="compositionally biased region" description="Polar residues" evidence="1">
    <location>
        <begin position="604"/>
        <end position="640"/>
    </location>
</feature>
<feature type="region of interest" description="Disordered" evidence="1">
    <location>
        <begin position="243"/>
        <end position="269"/>
    </location>
</feature>
<evidence type="ECO:0000313" key="2">
    <source>
        <dbReference type="EMBL" id="SCW03489.1"/>
    </source>
</evidence>
<dbReference type="OrthoDB" id="4070760at2759"/>
<organism evidence="2 3">
    <name type="scientific">Lachancea fermentati</name>
    <name type="common">Zygosaccharomyces fermentati</name>
    <dbReference type="NCBI Taxonomy" id="4955"/>
    <lineage>
        <taxon>Eukaryota</taxon>
        <taxon>Fungi</taxon>
        <taxon>Dikarya</taxon>
        <taxon>Ascomycota</taxon>
        <taxon>Saccharomycotina</taxon>
        <taxon>Saccharomycetes</taxon>
        <taxon>Saccharomycetales</taxon>
        <taxon>Saccharomycetaceae</taxon>
        <taxon>Lachancea</taxon>
    </lineage>
</organism>
<feature type="region of interest" description="Disordered" evidence="1">
    <location>
        <begin position="522"/>
        <end position="640"/>
    </location>
</feature>
<dbReference type="AlphaFoldDB" id="A0A1G4MHZ7"/>
<dbReference type="OMA" id="KWAERIS"/>
<feature type="region of interest" description="Disordered" evidence="1">
    <location>
        <begin position="456"/>
        <end position="482"/>
    </location>
</feature>